<name>A0AAV7L9J8_PLEWA</name>
<evidence type="ECO:0000256" key="1">
    <source>
        <dbReference type="SAM" id="MobiDB-lite"/>
    </source>
</evidence>
<sequence length="181" mass="18619">MHGVQTAALLALGGGVASVPVQGTPPGHAQIPPHTLSRAVSSFLTLRQALLARPVSPLTSFLPPVSASSPAAAPYMTVSRRRRRKAIPRSPEGGLVPAAGGGRQCAAAAVAAARETQRASSPSATPIREPAARTTLRAGGGGFSRQRRSTSELEAPRHAAIPRGVLLAHFQCIFDFVEGLG</sequence>
<feature type="region of interest" description="Disordered" evidence="1">
    <location>
        <begin position="73"/>
        <end position="99"/>
    </location>
</feature>
<dbReference type="EMBL" id="JANPWB010000015">
    <property type="protein sequence ID" value="KAJ1087667.1"/>
    <property type="molecule type" value="Genomic_DNA"/>
</dbReference>
<keyword evidence="2" id="KW-0732">Signal</keyword>
<protein>
    <submittedName>
        <fullName evidence="3">Uncharacterized protein</fullName>
    </submittedName>
</protein>
<feature type="chain" id="PRO_5043854691" evidence="2">
    <location>
        <begin position="19"/>
        <end position="181"/>
    </location>
</feature>
<evidence type="ECO:0000256" key="2">
    <source>
        <dbReference type="SAM" id="SignalP"/>
    </source>
</evidence>
<accession>A0AAV7L9J8</accession>
<comment type="caution">
    <text evidence="3">The sequence shown here is derived from an EMBL/GenBank/DDBJ whole genome shotgun (WGS) entry which is preliminary data.</text>
</comment>
<dbReference type="Proteomes" id="UP001066276">
    <property type="component" value="Chromosome 11"/>
</dbReference>
<organism evidence="3 4">
    <name type="scientific">Pleurodeles waltl</name>
    <name type="common">Iberian ribbed newt</name>
    <dbReference type="NCBI Taxonomy" id="8319"/>
    <lineage>
        <taxon>Eukaryota</taxon>
        <taxon>Metazoa</taxon>
        <taxon>Chordata</taxon>
        <taxon>Craniata</taxon>
        <taxon>Vertebrata</taxon>
        <taxon>Euteleostomi</taxon>
        <taxon>Amphibia</taxon>
        <taxon>Batrachia</taxon>
        <taxon>Caudata</taxon>
        <taxon>Salamandroidea</taxon>
        <taxon>Salamandridae</taxon>
        <taxon>Pleurodelinae</taxon>
        <taxon>Pleurodeles</taxon>
    </lineage>
</organism>
<gene>
    <name evidence="3" type="ORF">NDU88_000834</name>
</gene>
<reference evidence="3" key="1">
    <citation type="journal article" date="2022" name="bioRxiv">
        <title>Sequencing and chromosome-scale assembly of the giantPleurodeles waltlgenome.</title>
        <authorList>
            <person name="Brown T."/>
            <person name="Elewa A."/>
            <person name="Iarovenko S."/>
            <person name="Subramanian E."/>
            <person name="Araus A.J."/>
            <person name="Petzold A."/>
            <person name="Susuki M."/>
            <person name="Suzuki K.-i.T."/>
            <person name="Hayashi T."/>
            <person name="Toyoda A."/>
            <person name="Oliveira C."/>
            <person name="Osipova E."/>
            <person name="Leigh N.D."/>
            <person name="Simon A."/>
            <person name="Yun M.H."/>
        </authorList>
    </citation>
    <scope>NUCLEOTIDE SEQUENCE</scope>
    <source>
        <strain evidence="3">20211129_DDA</strain>
        <tissue evidence="3">Liver</tissue>
    </source>
</reference>
<dbReference type="AlphaFoldDB" id="A0AAV7L9J8"/>
<feature type="signal peptide" evidence="2">
    <location>
        <begin position="1"/>
        <end position="18"/>
    </location>
</feature>
<proteinExistence type="predicted"/>
<evidence type="ECO:0000313" key="3">
    <source>
        <dbReference type="EMBL" id="KAJ1087667.1"/>
    </source>
</evidence>
<keyword evidence="4" id="KW-1185">Reference proteome</keyword>
<feature type="region of interest" description="Disordered" evidence="1">
    <location>
        <begin position="116"/>
        <end position="155"/>
    </location>
</feature>
<evidence type="ECO:0000313" key="4">
    <source>
        <dbReference type="Proteomes" id="UP001066276"/>
    </source>
</evidence>